<sequence length="192" mass="21319">GGDIDVYTSTEKTLELQTNVFEDLQFPVATGKVTPASGEPTWETFTTNTKEFAFDINDYIDLQANELFHHWKEGTNGHVHVHCTIKTAQSTGSNRFAKFSVWVSYSDKNEVWVEQAVLSAEVTIPTGSSALQAFYLDMGDAVLTNYLRGGQVKIRVKRIAATGGTEYTDDVYITQVGMHLEINKIGSIVEED</sequence>
<evidence type="ECO:0000313" key="1">
    <source>
        <dbReference type="EMBL" id="KKL50852.1"/>
    </source>
</evidence>
<gene>
    <name evidence="1" type="ORF">LCGC14_2301370</name>
</gene>
<comment type="caution">
    <text evidence="1">The sequence shown here is derived from an EMBL/GenBank/DDBJ whole genome shotgun (WGS) entry which is preliminary data.</text>
</comment>
<proteinExistence type="predicted"/>
<dbReference type="EMBL" id="LAZR01032449">
    <property type="protein sequence ID" value="KKL50852.1"/>
    <property type="molecule type" value="Genomic_DNA"/>
</dbReference>
<reference evidence="1" key="1">
    <citation type="journal article" date="2015" name="Nature">
        <title>Complex archaea that bridge the gap between prokaryotes and eukaryotes.</title>
        <authorList>
            <person name="Spang A."/>
            <person name="Saw J.H."/>
            <person name="Jorgensen S.L."/>
            <person name="Zaremba-Niedzwiedzka K."/>
            <person name="Martijn J."/>
            <person name="Lind A.E."/>
            <person name="van Eijk R."/>
            <person name="Schleper C."/>
            <person name="Guy L."/>
            <person name="Ettema T.J."/>
        </authorList>
    </citation>
    <scope>NUCLEOTIDE SEQUENCE</scope>
</reference>
<name>A0A0F9FID1_9ZZZZ</name>
<feature type="non-terminal residue" evidence="1">
    <location>
        <position position="1"/>
    </location>
</feature>
<dbReference type="AlphaFoldDB" id="A0A0F9FID1"/>
<accession>A0A0F9FID1</accession>
<organism evidence="1">
    <name type="scientific">marine sediment metagenome</name>
    <dbReference type="NCBI Taxonomy" id="412755"/>
    <lineage>
        <taxon>unclassified sequences</taxon>
        <taxon>metagenomes</taxon>
        <taxon>ecological metagenomes</taxon>
    </lineage>
</organism>
<protein>
    <submittedName>
        <fullName evidence="1">Uncharacterized protein</fullName>
    </submittedName>
</protein>